<organism evidence="1 2">
    <name type="scientific">Bacillus cereus HuA4-10</name>
    <dbReference type="NCBI Taxonomy" id="1053206"/>
    <lineage>
        <taxon>Bacteria</taxon>
        <taxon>Bacillati</taxon>
        <taxon>Bacillota</taxon>
        <taxon>Bacilli</taxon>
        <taxon>Bacillales</taxon>
        <taxon>Bacillaceae</taxon>
        <taxon>Bacillus</taxon>
        <taxon>Bacillus cereus group</taxon>
    </lineage>
</organism>
<dbReference type="EMBL" id="AHEA01000019">
    <property type="protein sequence ID" value="EJQ80254.1"/>
    <property type="molecule type" value="Genomic_DNA"/>
</dbReference>
<proteinExistence type="predicted"/>
<gene>
    <name evidence="1" type="ORF">IGC_02266</name>
</gene>
<reference evidence="1 2" key="1">
    <citation type="submission" date="2012-04" db="EMBL/GenBank/DDBJ databases">
        <title>The Genome Sequence of Bacillus cereus HuA4-10.</title>
        <authorList>
            <consortium name="The Broad Institute Genome Sequencing Platform"/>
            <consortium name="The Broad Institute Genome Sequencing Center for Infectious Disease"/>
            <person name="Feldgarden M."/>
            <person name="Van der Auwera G.A."/>
            <person name="Mahillon J."/>
            <person name="Duprez V."/>
            <person name="Timmery S."/>
            <person name="Mattelet C."/>
            <person name="Dierick K."/>
            <person name="Sun M."/>
            <person name="Yu Z."/>
            <person name="Zhu L."/>
            <person name="Hu X."/>
            <person name="Shank E.B."/>
            <person name="Swiecicka I."/>
            <person name="Hansen B.M."/>
            <person name="Andrup L."/>
            <person name="Young S.K."/>
            <person name="Zeng Q."/>
            <person name="Gargeya S."/>
            <person name="Fitzgerald M."/>
            <person name="Haas B."/>
            <person name="Abouelleil A."/>
            <person name="Alvarado L."/>
            <person name="Arachchi H.M."/>
            <person name="Berlin A."/>
            <person name="Chapman S.B."/>
            <person name="Goldberg J."/>
            <person name="Griggs A."/>
            <person name="Gujja S."/>
            <person name="Hansen M."/>
            <person name="Howarth C."/>
            <person name="Imamovic A."/>
            <person name="Larimer J."/>
            <person name="McCowen C."/>
            <person name="Montmayeur A."/>
            <person name="Murphy C."/>
            <person name="Neiman D."/>
            <person name="Pearson M."/>
            <person name="Priest M."/>
            <person name="Roberts A."/>
            <person name="Saif S."/>
            <person name="Shea T."/>
            <person name="Sisk P."/>
            <person name="Sykes S."/>
            <person name="Wortman J."/>
            <person name="Nusbaum C."/>
            <person name="Birren B."/>
        </authorList>
    </citation>
    <scope>NUCLEOTIDE SEQUENCE [LARGE SCALE GENOMIC DNA]</scope>
    <source>
        <strain evidence="1 2">HuA4-10</strain>
    </source>
</reference>
<evidence type="ECO:0000313" key="1">
    <source>
        <dbReference type="EMBL" id="EJQ80254.1"/>
    </source>
</evidence>
<dbReference type="HOGENOM" id="CLU_212480_0_0_9"/>
<dbReference type="AlphaFoldDB" id="J8DV98"/>
<dbReference type="Proteomes" id="UP000006977">
    <property type="component" value="Unassembled WGS sequence"/>
</dbReference>
<comment type="caution">
    <text evidence="1">The sequence shown here is derived from an EMBL/GenBank/DDBJ whole genome shotgun (WGS) entry which is preliminary data.</text>
</comment>
<sequence>MAYYVGLNIFVAPSANSSNDRLAQMFIGAQDCWSQHGITLNSR</sequence>
<evidence type="ECO:0000313" key="2">
    <source>
        <dbReference type="Proteomes" id="UP000006977"/>
    </source>
</evidence>
<name>J8DV98_BACCE</name>
<accession>J8DV98</accession>
<protein>
    <submittedName>
        <fullName evidence="1">Uncharacterized protein</fullName>
    </submittedName>
</protein>